<accession>A0ABM9JDV3</accession>
<comment type="caution">
    <text evidence="2">The sequence shown here is derived from an EMBL/GenBank/DDBJ whole genome shotgun (WGS) entry which is preliminary data.</text>
</comment>
<feature type="domain" description="Putative Flp pilus-assembly TadG-like N-terminal" evidence="1">
    <location>
        <begin position="17"/>
        <end position="62"/>
    </location>
</feature>
<organism evidence="2 3">
    <name type="scientific">Ralstonia condita</name>
    <dbReference type="NCBI Taxonomy" id="3058600"/>
    <lineage>
        <taxon>Bacteria</taxon>
        <taxon>Pseudomonadati</taxon>
        <taxon>Pseudomonadota</taxon>
        <taxon>Betaproteobacteria</taxon>
        <taxon>Burkholderiales</taxon>
        <taxon>Burkholderiaceae</taxon>
        <taxon>Ralstonia</taxon>
    </lineage>
</organism>
<evidence type="ECO:0000313" key="3">
    <source>
        <dbReference type="Proteomes" id="UP001189616"/>
    </source>
</evidence>
<proteinExistence type="predicted"/>
<dbReference type="RefSeq" id="WP_316657905.1">
    <property type="nucleotide sequence ID" value="NZ_CATYWO010000003.1"/>
</dbReference>
<gene>
    <name evidence="2" type="ORF">LMG7141_02438</name>
</gene>
<dbReference type="InterPro" id="IPR028087">
    <property type="entry name" value="Tad_N"/>
</dbReference>
<reference evidence="2 3" key="1">
    <citation type="submission" date="2023-07" db="EMBL/GenBank/DDBJ databases">
        <authorList>
            <person name="Peeters C."/>
        </authorList>
    </citation>
    <scope>NUCLEOTIDE SEQUENCE [LARGE SCALE GENOMIC DNA]</scope>
    <source>
        <strain evidence="2 3">LMG 7141</strain>
    </source>
</reference>
<protein>
    <recommendedName>
        <fullName evidence="1">Putative Flp pilus-assembly TadG-like N-terminal domain-containing protein</fullName>
    </recommendedName>
</protein>
<sequence length="510" mass="53822">MRKPCLHGKAALARQRGQALAFALIFLAVGGLALFTAFNASQLTSAKTKLQNTADATAYSVAVLQARDYNFSAYTNRAMVANQAAVAQVLSLKSWIDEVSETAQSDHVVDTEIDVFADLGEVEWDLPKQTARAMITPLKSTIDSIAPTVVKGLDLLNWSLSTAQHTYRLATLASYPLVANQVAQANEPHTTADEGYMATLGAPKLFAWKNYVTRTDPKQQAGSGGSGADRFADVVTDKDTLDDFVPERGKIRTPTVASTAEKGCVGSVFSFMLVGEPHSGATQLRPDLSGWEALDATAAVGNLICIWATPLGPVGFDLPILESLGRGGAANGPGSSYSGTSGYRNTGNIGDTLVSAAAIAAFLQYEVGPGSSLDNSSRAGLQPYYDLSDPKKAAPGDANFNRAPTITLQVKRSVDTARTTQAMQVGVGRTQLEDAAPSNELRALSSASAYFIRPRSTGGPGSLLNAAAWRRGDNRFEYPSLFSPYWQPSLVDTSTTDLEAAAVAQAAGAP</sequence>
<name>A0ABM9JDV3_9RALS</name>
<evidence type="ECO:0000259" key="1">
    <source>
        <dbReference type="Pfam" id="PF13400"/>
    </source>
</evidence>
<dbReference type="Pfam" id="PF13400">
    <property type="entry name" value="Tad"/>
    <property type="match status" value="1"/>
</dbReference>
<keyword evidence="3" id="KW-1185">Reference proteome</keyword>
<dbReference type="EMBL" id="CATYWO010000003">
    <property type="protein sequence ID" value="CAJ0790932.1"/>
    <property type="molecule type" value="Genomic_DNA"/>
</dbReference>
<evidence type="ECO:0000313" key="2">
    <source>
        <dbReference type="EMBL" id="CAJ0790932.1"/>
    </source>
</evidence>
<dbReference type="Proteomes" id="UP001189616">
    <property type="component" value="Unassembled WGS sequence"/>
</dbReference>